<keyword evidence="4" id="KW-1185">Reference proteome</keyword>
<dbReference type="Pfam" id="PF01710">
    <property type="entry name" value="HTH_Tnp_IS630"/>
    <property type="match status" value="1"/>
</dbReference>
<dbReference type="RefSeq" id="WP_005369405.1">
    <property type="nucleotide sequence ID" value="NZ_CM001475.1"/>
</dbReference>
<feature type="region of interest" description="Disordered" evidence="1">
    <location>
        <begin position="40"/>
        <end position="61"/>
    </location>
</feature>
<dbReference type="EMBL" id="CM001475">
    <property type="protein sequence ID" value="EIC28410.1"/>
    <property type="molecule type" value="Genomic_DNA"/>
</dbReference>
<evidence type="ECO:0000256" key="1">
    <source>
        <dbReference type="SAM" id="MobiDB-lite"/>
    </source>
</evidence>
<accession>H8GNY8</accession>
<dbReference type="InterPro" id="IPR002622">
    <property type="entry name" value="Transposase_14"/>
</dbReference>
<name>H8GNY8_METAL</name>
<organism evidence="3 4">
    <name type="scientific">Methylomicrobium album BG8</name>
    <dbReference type="NCBI Taxonomy" id="686340"/>
    <lineage>
        <taxon>Bacteria</taxon>
        <taxon>Pseudomonadati</taxon>
        <taxon>Pseudomonadota</taxon>
        <taxon>Gammaproteobacteria</taxon>
        <taxon>Methylococcales</taxon>
        <taxon>Methylococcaceae</taxon>
        <taxon>Methylomicrobium</taxon>
    </lineage>
</organism>
<dbReference type="Gene3D" id="1.10.10.10">
    <property type="entry name" value="Winged helix-like DNA-binding domain superfamily/Winged helix DNA-binding domain"/>
    <property type="match status" value="1"/>
</dbReference>
<protein>
    <submittedName>
        <fullName evidence="3">Transposase</fullName>
    </submittedName>
</protein>
<dbReference type="InterPro" id="IPR036388">
    <property type="entry name" value="WH-like_DNA-bd_sf"/>
</dbReference>
<reference evidence="3 4" key="1">
    <citation type="journal article" date="2013" name="Genome Announc.">
        <title>Genome Sequence of the Obligate Gammaproteobacterial Methanotroph Methylomicrobium album Strain BG8.</title>
        <authorList>
            <person name="Kits K.D."/>
            <person name="Kalyuzhnaya M.G."/>
            <person name="Klotz M.G."/>
            <person name="Jetten M.S."/>
            <person name="Op den Camp H.J."/>
            <person name="Vuilleumier S."/>
            <person name="Bringel F."/>
            <person name="Dispirito A.A."/>
            <person name="Murrell J.C."/>
            <person name="Bruce D."/>
            <person name="Cheng J.F."/>
            <person name="Copeland A."/>
            <person name="Goodwin L."/>
            <person name="Hauser L."/>
            <person name="Lajus A."/>
            <person name="Land M.L."/>
            <person name="Lapidus A."/>
            <person name="Lucas S."/>
            <person name="Medigue C."/>
            <person name="Pitluck S."/>
            <person name="Woyke T."/>
            <person name="Zeytun A."/>
            <person name="Stein L.Y."/>
        </authorList>
    </citation>
    <scope>NUCLEOTIDE SEQUENCE [LARGE SCALE GENOMIC DNA]</scope>
    <source>
        <strain evidence="3 4">BG8</strain>
    </source>
</reference>
<dbReference type="HOGENOM" id="CLU_056788_2_1_6"/>
<gene>
    <name evidence="3" type="ORF">Metal_0560</name>
</gene>
<sequence length="121" mass="13766">MPRAYSMDLRKRVIEACDRGETIAQVAQRFAVSPSFVNKLQQRRRKSGTLEPKPHGGGRQPLLSLEHDEMLRTLLAAQPDTTLEELRDKLGLKVHLSTLWYRLQRLGLTFKKNAGSSRARA</sequence>
<evidence type="ECO:0000259" key="2">
    <source>
        <dbReference type="Pfam" id="PF01710"/>
    </source>
</evidence>
<feature type="domain" description="Transposase Synechocystis PCC 6803" evidence="2">
    <location>
        <begin position="4"/>
        <end position="114"/>
    </location>
</feature>
<dbReference type="InterPro" id="IPR009057">
    <property type="entry name" value="Homeodomain-like_sf"/>
</dbReference>
<dbReference type="STRING" id="686340.Metal_0560"/>
<dbReference type="Proteomes" id="UP000005090">
    <property type="component" value="Chromosome"/>
</dbReference>
<dbReference type="AlphaFoldDB" id="H8GNY8"/>
<dbReference type="eggNOG" id="COG3415">
    <property type="taxonomic scope" value="Bacteria"/>
</dbReference>
<dbReference type="SUPFAM" id="SSF46689">
    <property type="entry name" value="Homeodomain-like"/>
    <property type="match status" value="1"/>
</dbReference>
<evidence type="ECO:0000313" key="3">
    <source>
        <dbReference type="EMBL" id="EIC28410.1"/>
    </source>
</evidence>
<evidence type="ECO:0000313" key="4">
    <source>
        <dbReference type="Proteomes" id="UP000005090"/>
    </source>
</evidence>
<proteinExistence type="predicted"/>